<name>A0A543BHV7_9MICO</name>
<protein>
    <submittedName>
        <fullName evidence="2">DNA-binding MarR family transcriptional regulator</fullName>
    </submittedName>
</protein>
<evidence type="ECO:0000259" key="1">
    <source>
        <dbReference type="PROSITE" id="PS50995"/>
    </source>
</evidence>
<dbReference type="Pfam" id="PF12802">
    <property type="entry name" value="MarR_2"/>
    <property type="match status" value="1"/>
</dbReference>
<proteinExistence type="predicted"/>
<dbReference type="GO" id="GO:0006950">
    <property type="term" value="P:response to stress"/>
    <property type="evidence" value="ECO:0007669"/>
    <property type="project" value="TreeGrafter"/>
</dbReference>
<feature type="domain" description="HTH marR-type" evidence="1">
    <location>
        <begin position="7"/>
        <end position="138"/>
    </location>
</feature>
<sequence>MPPETHDDDLIDALGQTAFTTMGALTGLAADAGLSLTQLRVLAILRDRRLRMSDLAEYLGLEKSTMTGLVARAERKELLARVANAQDARAVDVVLTDQGRAVADALGVALREALLPFTAQLPAVDRRALTDLLRRMLP</sequence>
<gene>
    <name evidence="2" type="ORF">FB560_0024</name>
</gene>
<keyword evidence="3" id="KW-1185">Reference proteome</keyword>
<dbReference type="AlphaFoldDB" id="A0A543BHV7"/>
<dbReference type="PANTHER" id="PTHR33164:SF99">
    <property type="entry name" value="MARR FAMILY REGULATORY PROTEIN"/>
    <property type="match status" value="1"/>
</dbReference>
<dbReference type="Gene3D" id="1.10.10.10">
    <property type="entry name" value="Winged helix-like DNA-binding domain superfamily/Winged helix DNA-binding domain"/>
    <property type="match status" value="1"/>
</dbReference>
<reference evidence="2 3" key="1">
    <citation type="submission" date="2019-06" db="EMBL/GenBank/DDBJ databases">
        <title>Sequencing the genomes of 1000 actinobacteria strains.</title>
        <authorList>
            <person name="Klenk H.-P."/>
        </authorList>
    </citation>
    <scope>NUCLEOTIDE SEQUENCE [LARGE SCALE GENOMIC DNA]</scope>
    <source>
        <strain evidence="2 3">DSM 20169</strain>
    </source>
</reference>
<dbReference type="InterPro" id="IPR039422">
    <property type="entry name" value="MarR/SlyA-like"/>
</dbReference>
<evidence type="ECO:0000313" key="2">
    <source>
        <dbReference type="EMBL" id="TQL84437.1"/>
    </source>
</evidence>
<comment type="caution">
    <text evidence="2">The sequence shown here is derived from an EMBL/GenBank/DDBJ whole genome shotgun (WGS) entry which is preliminary data.</text>
</comment>
<accession>A0A543BHV7</accession>
<dbReference type="InterPro" id="IPR036390">
    <property type="entry name" value="WH_DNA-bd_sf"/>
</dbReference>
<dbReference type="GO" id="GO:0003677">
    <property type="term" value="F:DNA binding"/>
    <property type="evidence" value="ECO:0007669"/>
    <property type="project" value="UniProtKB-KW"/>
</dbReference>
<keyword evidence="2" id="KW-0238">DNA-binding</keyword>
<evidence type="ECO:0000313" key="3">
    <source>
        <dbReference type="Proteomes" id="UP000317209"/>
    </source>
</evidence>
<dbReference type="PROSITE" id="PS50995">
    <property type="entry name" value="HTH_MARR_2"/>
    <property type="match status" value="1"/>
</dbReference>
<dbReference type="EMBL" id="VFOX01000001">
    <property type="protein sequence ID" value="TQL84437.1"/>
    <property type="molecule type" value="Genomic_DNA"/>
</dbReference>
<organism evidence="2 3">
    <name type="scientific">Microbacterium saperdae</name>
    <dbReference type="NCBI Taxonomy" id="69368"/>
    <lineage>
        <taxon>Bacteria</taxon>
        <taxon>Bacillati</taxon>
        <taxon>Actinomycetota</taxon>
        <taxon>Actinomycetes</taxon>
        <taxon>Micrococcales</taxon>
        <taxon>Microbacteriaceae</taxon>
        <taxon>Microbacterium</taxon>
    </lineage>
</organism>
<dbReference type="PANTHER" id="PTHR33164">
    <property type="entry name" value="TRANSCRIPTIONAL REGULATOR, MARR FAMILY"/>
    <property type="match status" value="1"/>
</dbReference>
<dbReference type="GO" id="GO:0003700">
    <property type="term" value="F:DNA-binding transcription factor activity"/>
    <property type="evidence" value="ECO:0007669"/>
    <property type="project" value="InterPro"/>
</dbReference>
<dbReference type="SUPFAM" id="SSF46785">
    <property type="entry name" value="Winged helix' DNA-binding domain"/>
    <property type="match status" value="1"/>
</dbReference>
<dbReference type="RefSeq" id="WP_141870498.1">
    <property type="nucleotide sequence ID" value="NZ_VFOX01000001.1"/>
</dbReference>
<dbReference type="InterPro" id="IPR000835">
    <property type="entry name" value="HTH_MarR-typ"/>
</dbReference>
<dbReference type="Proteomes" id="UP000317209">
    <property type="component" value="Unassembled WGS sequence"/>
</dbReference>
<dbReference type="InterPro" id="IPR036388">
    <property type="entry name" value="WH-like_DNA-bd_sf"/>
</dbReference>
<dbReference type="PRINTS" id="PR00598">
    <property type="entry name" value="HTHMARR"/>
</dbReference>
<dbReference type="OrthoDB" id="3174724at2"/>
<dbReference type="SMART" id="SM00347">
    <property type="entry name" value="HTH_MARR"/>
    <property type="match status" value="1"/>
</dbReference>